<dbReference type="AlphaFoldDB" id="A0AB34SQG4"/>
<protein>
    <recommendedName>
        <fullName evidence="3">Transposase</fullName>
    </recommendedName>
</protein>
<evidence type="ECO:0000313" key="1">
    <source>
        <dbReference type="EMBL" id="KKW48873.1"/>
    </source>
</evidence>
<name>A0AB34SQG4_XANCH</name>
<gene>
    <name evidence="1" type="ORF">RN20_23790</name>
</gene>
<comment type="caution">
    <text evidence="1">The sequence shown here is derived from an EMBL/GenBank/DDBJ whole genome shotgun (WGS) entry which is preliminary data.</text>
</comment>
<evidence type="ECO:0008006" key="3">
    <source>
        <dbReference type="Google" id="ProtNLM"/>
    </source>
</evidence>
<evidence type="ECO:0000313" key="2">
    <source>
        <dbReference type="Proteomes" id="UP000031180"/>
    </source>
</evidence>
<dbReference type="Proteomes" id="UP000031180">
    <property type="component" value="Unassembled WGS sequence"/>
</dbReference>
<dbReference type="EMBL" id="JWTI02000081">
    <property type="protein sequence ID" value="KKW48873.1"/>
    <property type="molecule type" value="Genomic_DNA"/>
</dbReference>
<accession>A0AB34SQG4</accession>
<proteinExistence type="predicted"/>
<reference evidence="2" key="1">
    <citation type="submission" date="2015-04" db="EMBL/GenBank/DDBJ databases">
        <title>Genome sequencing of pathogens of bean.</title>
        <authorList>
            <person name="Harrison J.W."/>
            <person name="Aritua V."/>
            <person name="Sapp M."/>
            <person name="Smith J."/>
            <person name="Studholme D.J."/>
        </authorList>
    </citation>
    <scope>NUCLEOTIDE SEQUENCE [LARGE SCALE GENOMIC DNA]</scope>
    <source>
        <strain evidence="2">NCPPB 1138</strain>
    </source>
</reference>
<dbReference type="RefSeq" id="WP_046736039.1">
    <property type="nucleotide sequence ID" value="NZ_CP012048.1"/>
</dbReference>
<sequence>MCWLAAGWAVPQRRVMRCADGSDAHRCIEHQFIALRALLVDTASMRTALASNAGGALQGLWWVRNRLVAPVAIHASMRLADALQRCQPRRVVHWMQASRFRRTQASR</sequence>
<dbReference type="KEGG" id="xph:XppCFBP6546_17690"/>
<organism evidence="1 2">
    <name type="scientific">Xanthomonas campestris pv. phaseoli</name>
    <dbReference type="NCBI Taxonomy" id="317013"/>
    <lineage>
        <taxon>Bacteria</taxon>
        <taxon>Pseudomonadati</taxon>
        <taxon>Pseudomonadota</taxon>
        <taxon>Gammaproteobacteria</taxon>
        <taxon>Lysobacterales</taxon>
        <taxon>Lysobacteraceae</taxon>
        <taxon>Xanthomonas</taxon>
    </lineage>
</organism>